<dbReference type="Proteomes" id="UP000184188">
    <property type="component" value="Unassembled WGS sequence"/>
</dbReference>
<dbReference type="GO" id="GO:0000981">
    <property type="term" value="F:DNA-binding transcription factor activity, RNA polymerase II-specific"/>
    <property type="evidence" value="ECO:0007669"/>
    <property type="project" value="InterPro"/>
</dbReference>
<evidence type="ECO:0000256" key="3">
    <source>
        <dbReference type="ARBA" id="ARBA00023163"/>
    </source>
</evidence>
<dbReference type="SMART" id="SM00066">
    <property type="entry name" value="GAL4"/>
    <property type="match status" value="1"/>
</dbReference>
<keyword evidence="1" id="KW-0805">Transcription regulation</keyword>
<accession>A0A1L9SWC5</accession>
<dbReference type="AlphaFoldDB" id="A0A1L9SWC5"/>
<dbReference type="VEuPathDB" id="FungiDB:ASPZODRAFT_21959"/>
<dbReference type="InterPro" id="IPR001138">
    <property type="entry name" value="Zn2Cys6_DnaBD"/>
</dbReference>
<sequence>MAKTMLEGQSQEESLKLRSACENCRQSKVKCDLSGKKKTCIRCLRNGLQCQYRFANRSGKPKGSKNRATLRRIGQGAQQDGYIFHMDYSNEKATLAVDLIFGATNGSLPSPVTEGPETPMLADALFPFDQLKDWGYAASPIELLPDVMDFSKETGLPVMYGCECLESQLFHLDQLKQLAVETTHPRLDQALSRIKAALNSCQFFLECTRCHKEHANILASFSILDFALHLFEQWSSSQKEQDDIAVVRYGDYEAGPAERHSIRAFILRGVLYQCKPLLEMLRELDSCRCQSAPESCLYHLGVQYGTRIDVLKYGLATPRIALALAASEGRQRRTGVV</sequence>
<keyword evidence="2" id="KW-0238">DNA-binding</keyword>
<evidence type="ECO:0000256" key="1">
    <source>
        <dbReference type="ARBA" id="ARBA00023015"/>
    </source>
</evidence>
<dbReference type="PANTHER" id="PTHR31069:SF31">
    <property type="entry name" value="MONODICTYPHENONE CLUSTER TRANSCRIPTION FACTOR-RELATED"/>
    <property type="match status" value="1"/>
</dbReference>
<evidence type="ECO:0000256" key="2">
    <source>
        <dbReference type="ARBA" id="ARBA00023125"/>
    </source>
</evidence>
<evidence type="ECO:0000259" key="5">
    <source>
        <dbReference type="PROSITE" id="PS50048"/>
    </source>
</evidence>
<protein>
    <recommendedName>
        <fullName evidence="5">Zn(2)-C6 fungal-type domain-containing protein</fullName>
    </recommendedName>
</protein>
<evidence type="ECO:0000256" key="4">
    <source>
        <dbReference type="ARBA" id="ARBA00023242"/>
    </source>
</evidence>
<dbReference type="OrthoDB" id="1393670at2759"/>
<evidence type="ECO:0000313" key="6">
    <source>
        <dbReference type="EMBL" id="OJJ51505.1"/>
    </source>
</evidence>
<dbReference type="InterPro" id="IPR050675">
    <property type="entry name" value="OAF3"/>
</dbReference>
<gene>
    <name evidence="6" type="ORF">ASPZODRAFT_21959</name>
</gene>
<reference evidence="7" key="1">
    <citation type="journal article" date="2017" name="Genome Biol.">
        <title>Comparative genomics reveals high biological diversity and specific adaptations in the industrially and medically important fungal genus Aspergillus.</title>
        <authorList>
            <person name="de Vries R.P."/>
            <person name="Riley R."/>
            <person name="Wiebenga A."/>
            <person name="Aguilar-Osorio G."/>
            <person name="Amillis S."/>
            <person name="Uchima C.A."/>
            <person name="Anderluh G."/>
            <person name="Asadollahi M."/>
            <person name="Askin M."/>
            <person name="Barry K."/>
            <person name="Battaglia E."/>
            <person name="Bayram O."/>
            <person name="Benocci T."/>
            <person name="Braus-Stromeyer S.A."/>
            <person name="Caldana C."/>
            <person name="Canovas D."/>
            <person name="Cerqueira G.C."/>
            <person name="Chen F."/>
            <person name="Chen W."/>
            <person name="Choi C."/>
            <person name="Clum A."/>
            <person name="Dos Santos R.A."/>
            <person name="Damasio A.R."/>
            <person name="Diallinas G."/>
            <person name="Emri T."/>
            <person name="Fekete E."/>
            <person name="Flipphi M."/>
            <person name="Freyberg S."/>
            <person name="Gallo A."/>
            <person name="Gournas C."/>
            <person name="Habgood R."/>
            <person name="Hainaut M."/>
            <person name="Harispe M.L."/>
            <person name="Henrissat B."/>
            <person name="Hilden K.S."/>
            <person name="Hope R."/>
            <person name="Hossain A."/>
            <person name="Karabika E."/>
            <person name="Karaffa L."/>
            <person name="Karanyi Z."/>
            <person name="Krasevec N."/>
            <person name="Kuo A."/>
            <person name="Kusch H."/>
            <person name="LaButti K."/>
            <person name="Lagendijk E.L."/>
            <person name="Lapidus A."/>
            <person name="Levasseur A."/>
            <person name="Lindquist E."/>
            <person name="Lipzen A."/>
            <person name="Logrieco A.F."/>
            <person name="MacCabe A."/>
            <person name="Maekelae M.R."/>
            <person name="Malavazi I."/>
            <person name="Melin P."/>
            <person name="Meyer V."/>
            <person name="Mielnichuk N."/>
            <person name="Miskei M."/>
            <person name="Molnar A.P."/>
            <person name="Mule G."/>
            <person name="Ngan C.Y."/>
            <person name="Orejas M."/>
            <person name="Orosz E."/>
            <person name="Ouedraogo J.P."/>
            <person name="Overkamp K.M."/>
            <person name="Park H.-S."/>
            <person name="Perrone G."/>
            <person name="Piumi F."/>
            <person name="Punt P.J."/>
            <person name="Ram A.F."/>
            <person name="Ramon A."/>
            <person name="Rauscher S."/>
            <person name="Record E."/>
            <person name="Riano-Pachon D.M."/>
            <person name="Robert V."/>
            <person name="Roehrig J."/>
            <person name="Ruller R."/>
            <person name="Salamov A."/>
            <person name="Salih N.S."/>
            <person name="Samson R.A."/>
            <person name="Sandor E."/>
            <person name="Sanguinetti M."/>
            <person name="Schuetze T."/>
            <person name="Sepcic K."/>
            <person name="Shelest E."/>
            <person name="Sherlock G."/>
            <person name="Sophianopoulou V."/>
            <person name="Squina F.M."/>
            <person name="Sun H."/>
            <person name="Susca A."/>
            <person name="Todd R.B."/>
            <person name="Tsang A."/>
            <person name="Unkles S.E."/>
            <person name="van de Wiele N."/>
            <person name="van Rossen-Uffink D."/>
            <person name="Oliveira J.V."/>
            <person name="Vesth T.C."/>
            <person name="Visser J."/>
            <person name="Yu J.-H."/>
            <person name="Zhou M."/>
            <person name="Andersen M.R."/>
            <person name="Archer D.B."/>
            <person name="Baker S.E."/>
            <person name="Benoit I."/>
            <person name="Brakhage A.A."/>
            <person name="Braus G.H."/>
            <person name="Fischer R."/>
            <person name="Frisvad J.C."/>
            <person name="Goldman G.H."/>
            <person name="Houbraken J."/>
            <person name="Oakley B."/>
            <person name="Pocsi I."/>
            <person name="Scazzocchio C."/>
            <person name="Seiboth B."/>
            <person name="vanKuyk P.A."/>
            <person name="Wortman J."/>
            <person name="Dyer P.S."/>
            <person name="Grigoriev I.V."/>
        </authorList>
    </citation>
    <scope>NUCLEOTIDE SEQUENCE [LARGE SCALE GENOMIC DNA]</scope>
    <source>
        <strain evidence="7">CBS 506.65</strain>
    </source>
</reference>
<dbReference type="GO" id="GO:0003677">
    <property type="term" value="F:DNA binding"/>
    <property type="evidence" value="ECO:0007669"/>
    <property type="project" value="UniProtKB-KW"/>
</dbReference>
<dbReference type="RefSeq" id="XP_022586015.1">
    <property type="nucleotide sequence ID" value="XM_022727872.1"/>
</dbReference>
<proteinExistence type="predicted"/>
<dbReference type="PANTHER" id="PTHR31069">
    <property type="entry name" value="OLEATE-ACTIVATED TRANSCRIPTION FACTOR 1-RELATED"/>
    <property type="match status" value="1"/>
</dbReference>
<name>A0A1L9SWC5_9EURO</name>
<dbReference type="InterPro" id="IPR036864">
    <property type="entry name" value="Zn2-C6_fun-type_DNA-bd_sf"/>
</dbReference>
<organism evidence="6 7">
    <name type="scientific">Penicilliopsis zonata CBS 506.65</name>
    <dbReference type="NCBI Taxonomy" id="1073090"/>
    <lineage>
        <taxon>Eukaryota</taxon>
        <taxon>Fungi</taxon>
        <taxon>Dikarya</taxon>
        <taxon>Ascomycota</taxon>
        <taxon>Pezizomycotina</taxon>
        <taxon>Eurotiomycetes</taxon>
        <taxon>Eurotiomycetidae</taxon>
        <taxon>Eurotiales</taxon>
        <taxon>Aspergillaceae</taxon>
        <taxon>Penicilliopsis</taxon>
    </lineage>
</organism>
<dbReference type="EMBL" id="KV878336">
    <property type="protein sequence ID" value="OJJ51505.1"/>
    <property type="molecule type" value="Genomic_DNA"/>
</dbReference>
<dbReference type="GeneID" id="34614336"/>
<dbReference type="PROSITE" id="PS00463">
    <property type="entry name" value="ZN2_CY6_FUNGAL_1"/>
    <property type="match status" value="1"/>
</dbReference>
<keyword evidence="4" id="KW-0539">Nucleus</keyword>
<dbReference type="Gene3D" id="4.10.240.10">
    <property type="entry name" value="Zn(2)-C6 fungal-type DNA-binding domain"/>
    <property type="match status" value="1"/>
</dbReference>
<dbReference type="CDD" id="cd00067">
    <property type="entry name" value="GAL4"/>
    <property type="match status" value="1"/>
</dbReference>
<evidence type="ECO:0000313" key="7">
    <source>
        <dbReference type="Proteomes" id="UP000184188"/>
    </source>
</evidence>
<feature type="domain" description="Zn(2)-C6 fungal-type" evidence="5">
    <location>
        <begin position="20"/>
        <end position="52"/>
    </location>
</feature>
<dbReference type="GO" id="GO:0008270">
    <property type="term" value="F:zinc ion binding"/>
    <property type="evidence" value="ECO:0007669"/>
    <property type="project" value="InterPro"/>
</dbReference>
<keyword evidence="3" id="KW-0804">Transcription</keyword>
<keyword evidence="7" id="KW-1185">Reference proteome</keyword>
<dbReference type="PROSITE" id="PS50048">
    <property type="entry name" value="ZN2_CY6_FUNGAL_2"/>
    <property type="match status" value="1"/>
</dbReference>
<dbReference type="SUPFAM" id="SSF57701">
    <property type="entry name" value="Zn2/Cys6 DNA-binding domain"/>
    <property type="match status" value="1"/>
</dbReference>
<dbReference type="Pfam" id="PF00172">
    <property type="entry name" value="Zn_clus"/>
    <property type="match status" value="1"/>
</dbReference>